<proteinExistence type="predicted"/>
<organism evidence="1 2">
    <name type="scientific">Cetraspora pellucida</name>
    <dbReference type="NCBI Taxonomy" id="1433469"/>
    <lineage>
        <taxon>Eukaryota</taxon>
        <taxon>Fungi</taxon>
        <taxon>Fungi incertae sedis</taxon>
        <taxon>Mucoromycota</taxon>
        <taxon>Glomeromycotina</taxon>
        <taxon>Glomeromycetes</taxon>
        <taxon>Diversisporales</taxon>
        <taxon>Gigasporaceae</taxon>
        <taxon>Cetraspora</taxon>
    </lineage>
</organism>
<sequence length="141" mass="16585">LIGNLQKLQFLTLWHLWYVDDMPEEERVIQFAEILPLTLQYLDLGDSLNSYIDILLNHCNAPLTKLLINNILENEENAKALIEFCVRNRTLKYVGISSNLDLDDNIKHEVEKYVTLVPHYYIVALFYKLNDDLLIYVSMIR</sequence>
<gene>
    <name evidence="1" type="ORF">SPELUC_LOCUS2826</name>
</gene>
<evidence type="ECO:0000313" key="1">
    <source>
        <dbReference type="EMBL" id="CAG8497003.1"/>
    </source>
</evidence>
<name>A0ACA9KXW7_9GLOM</name>
<feature type="non-terminal residue" evidence="1">
    <location>
        <position position="1"/>
    </location>
</feature>
<dbReference type="EMBL" id="CAJVPW010002010">
    <property type="protein sequence ID" value="CAG8497003.1"/>
    <property type="molecule type" value="Genomic_DNA"/>
</dbReference>
<keyword evidence="2" id="KW-1185">Reference proteome</keyword>
<protein>
    <submittedName>
        <fullName evidence="1">4382_t:CDS:1</fullName>
    </submittedName>
</protein>
<reference evidence="1" key="1">
    <citation type="submission" date="2021-06" db="EMBL/GenBank/DDBJ databases">
        <authorList>
            <person name="Kallberg Y."/>
            <person name="Tangrot J."/>
            <person name="Rosling A."/>
        </authorList>
    </citation>
    <scope>NUCLEOTIDE SEQUENCE</scope>
    <source>
        <strain evidence="1">28 12/20/2015</strain>
    </source>
</reference>
<evidence type="ECO:0000313" key="2">
    <source>
        <dbReference type="Proteomes" id="UP000789366"/>
    </source>
</evidence>
<dbReference type="Proteomes" id="UP000789366">
    <property type="component" value="Unassembled WGS sequence"/>
</dbReference>
<accession>A0ACA9KXW7</accession>
<comment type="caution">
    <text evidence="1">The sequence shown here is derived from an EMBL/GenBank/DDBJ whole genome shotgun (WGS) entry which is preliminary data.</text>
</comment>